<organism evidence="1">
    <name type="scientific">Cacopsylla melanoneura</name>
    <dbReference type="NCBI Taxonomy" id="428564"/>
    <lineage>
        <taxon>Eukaryota</taxon>
        <taxon>Metazoa</taxon>
        <taxon>Ecdysozoa</taxon>
        <taxon>Arthropoda</taxon>
        <taxon>Hexapoda</taxon>
        <taxon>Insecta</taxon>
        <taxon>Pterygota</taxon>
        <taxon>Neoptera</taxon>
        <taxon>Paraneoptera</taxon>
        <taxon>Hemiptera</taxon>
        <taxon>Sternorrhyncha</taxon>
        <taxon>Psylloidea</taxon>
        <taxon>Psyllidae</taxon>
        <taxon>Psyllinae</taxon>
        <taxon>Cacopsylla</taxon>
    </lineage>
</organism>
<name>A0A8D9BG38_9HEMI</name>
<sequence>MNLNYRNTLTLMSTPENLSFPNRRMGSCSLYCNRLGSMFSRGRPSTLRLPLPSLQPRFSFGTWTGCRVGNSQSRFSNVLATSPKKQPQCHAKDFLLIPKFDPGIHSTYPTILNFSSGSQAKLCCP</sequence>
<accession>A0A8D9BG38</accession>
<reference evidence="1" key="1">
    <citation type="submission" date="2021-05" db="EMBL/GenBank/DDBJ databases">
        <authorList>
            <person name="Alioto T."/>
            <person name="Alioto T."/>
            <person name="Gomez Garrido J."/>
        </authorList>
    </citation>
    <scope>NUCLEOTIDE SEQUENCE</scope>
</reference>
<evidence type="ECO:0000313" key="1">
    <source>
        <dbReference type="EMBL" id="CAG6782537.1"/>
    </source>
</evidence>
<dbReference type="AlphaFoldDB" id="A0A8D9BG38"/>
<proteinExistence type="predicted"/>
<protein>
    <submittedName>
        <fullName evidence="1">Uncharacterized protein</fullName>
    </submittedName>
</protein>
<dbReference type="EMBL" id="HBUF01627837">
    <property type="protein sequence ID" value="CAG6782537.1"/>
    <property type="molecule type" value="Transcribed_RNA"/>
</dbReference>